<evidence type="ECO:0000256" key="1">
    <source>
        <dbReference type="ARBA" id="ARBA00009497"/>
    </source>
</evidence>
<dbReference type="RefSeq" id="WP_092056245.1">
    <property type="nucleotide sequence ID" value="NZ_FOQD01000021.1"/>
</dbReference>
<dbReference type="InterPro" id="IPR012347">
    <property type="entry name" value="Ferritin-like"/>
</dbReference>
<keyword evidence="5" id="KW-1185">Reference proteome</keyword>
<organism evidence="4 5">
    <name type="scientific">Planctomicrobium piriforme</name>
    <dbReference type="NCBI Taxonomy" id="1576369"/>
    <lineage>
        <taxon>Bacteria</taxon>
        <taxon>Pseudomonadati</taxon>
        <taxon>Planctomycetota</taxon>
        <taxon>Planctomycetia</taxon>
        <taxon>Planctomycetales</taxon>
        <taxon>Planctomycetaceae</taxon>
        <taxon>Planctomicrobium</taxon>
    </lineage>
</organism>
<dbReference type="STRING" id="1576369.SAMN05421753_12198"/>
<dbReference type="Proteomes" id="UP000199518">
    <property type="component" value="Unassembled WGS sequence"/>
</dbReference>
<dbReference type="InterPro" id="IPR008331">
    <property type="entry name" value="Ferritin_DPS_dom"/>
</dbReference>
<dbReference type="InterPro" id="IPR023188">
    <property type="entry name" value="DPS_DNA-bd_CS"/>
</dbReference>
<dbReference type="PROSITE" id="PS00818">
    <property type="entry name" value="DPS_1"/>
    <property type="match status" value="1"/>
</dbReference>
<dbReference type="PRINTS" id="PR01346">
    <property type="entry name" value="HELNAPAPROT"/>
</dbReference>
<dbReference type="OrthoDB" id="9797023at2"/>
<gene>
    <name evidence="4" type="ORF">SAMN05421753_12198</name>
</gene>
<accession>A0A1I3RU70</accession>
<reference evidence="5" key="1">
    <citation type="submission" date="2016-10" db="EMBL/GenBank/DDBJ databases">
        <authorList>
            <person name="Varghese N."/>
            <person name="Submissions S."/>
        </authorList>
    </citation>
    <scope>NUCLEOTIDE SEQUENCE [LARGE SCALE GENOMIC DNA]</scope>
    <source>
        <strain evidence="5">DSM 26348</strain>
    </source>
</reference>
<dbReference type="GO" id="GO:0008199">
    <property type="term" value="F:ferric iron binding"/>
    <property type="evidence" value="ECO:0007669"/>
    <property type="project" value="InterPro"/>
</dbReference>
<dbReference type="Pfam" id="PF00210">
    <property type="entry name" value="Ferritin"/>
    <property type="match status" value="1"/>
</dbReference>
<dbReference type="PANTHER" id="PTHR42932:SF3">
    <property type="entry name" value="DNA PROTECTION DURING STARVATION PROTEIN"/>
    <property type="match status" value="1"/>
</dbReference>
<dbReference type="InterPro" id="IPR002177">
    <property type="entry name" value="DPS_DNA-bd"/>
</dbReference>
<dbReference type="GO" id="GO:0003677">
    <property type="term" value="F:DNA binding"/>
    <property type="evidence" value="ECO:0007669"/>
    <property type="project" value="UniProtKB-KW"/>
</dbReference>
<evidence type="ECO:0000313" key="5">
    <source>
        <dbReference type="Proteomes" id="UP000199518"/>
    </source>
</evidence>
<name>A0A1I3RU70_9PLAN</name>
<dbReference type="InterPro" id="IPR009078">
    <property type="entry name" value="Ferritin-like_SF"/>
</dbReference>
<dbReference type="PANTHER" id="PTHR42932">
    <property type="entry name" value="GENERAL STRESS PROTEIN 20U"/>
    <property type="match status" value="1"/>
</dbReference>
<dbReference type="CDD" id="cd01043">
    <property type="entry name" value="DPS"/>
    <property type="match status" value="1"/>
</dbReference>
<dbReference type="Gene3D" id="1.20.1260.10">
    <property type="match status" value="1"/>
</dbReference>
<feature type="domain" description="Ferritin/DPS" evidence="3">
    <location>
        <begin position="19"/>
        <end position="156"/>
    </location>
</feature>
<dbReference type="AlphaFoldDB" id="A0A1I3RU70"/>
<proteinExistence type="inferred from homology"/>
<dbReference type="PIRSF" id="PIRSF005900">
    <property type="entry name" value="Dps"/>
    <property type="match status" value="1"/>
</dbReference>
<keyword evidence="4" id="KW-0238">DNA-binding</keyword>
<dbReference type="NCBIfam" id="NF006975">
    <property type="entry name" value="PRK09448.1"/>
    <property type="match status" value="1"/>
</dbReference>
<dbReference type="EMBL" id="FOQD01000021">
    <property type="protein sequence ID" value="SFJ48867.1"/>
    <property type="molecule type" value="Genomic_DNA"/>
</dbReference>
<evidence type="ECO:0000256" key="2">
    <source>
        <dbReference type="RuleBase" id="RU003875"/>
    </source>
</evidence>
<dbReference type="GO" id="GO:0016722">
    <property type="term" value="F:oxidoreductase activity, acting on metal ions"/>
    <property type="evidence" value="ECO:0007669"/>
    <property type="project" value="InterPro"/>
</dbReference>
<dbReference type="SUPFAM" id="SSF47240">
    <property type="entry name" value="Ferritin-like"/>
    <property type="match status" value="1"/>
</dbReference>
<evidence type="ECO:0000313" key="4">
    <source>
        <dbReference type="EMBL" id="SFJ48867.1"/>
    </source>
</evidence>
<evidence type="ECO:0000259" key="3">
    <source>
        <dbReference type="Pfam" id="PF00210"/>
    </source>
</evidence>
<comment type="similarity">
    <text evidence="1 2">Belongs to the Dps family.</text>
</comment>
<protein>
    <submittedName>
        <fullName evidence="4">Starvation-inducible DNA-binding protein</fullName>
    </submittedName>
</protein>
<sequence>MNPTKIDLTPDHREQLCMLLNARLADIIDLTLQAKQAHWNVKGPHFISLHKLFDEVYEQFAGLTDDVAERLVALGGNAEGLLQIVSKRTTLPAYPLKIHDGKAHVDALSSALAVFGKTIRQDINRADELGDADTADLFTQISRTSDKYLWFVEAHLYSEGPAK</sequence>